<name>A0A8S5T2H2_9CAUD</name>
<protein>
    <submittedName>
        <fullName evidence="1">Uncharacterized protein</fullName>
    </submittedName>
</protein>
<reference evidence="1" key="1">
    <citation type="journal article" date="2021" name="Proc. Natl. Acad. Sci. U.S.A.">
        <title>A Catalog of Tens of Thousands of Viruses from Human Metagenomes Reveals Hidden Associations with Chronic Diseases.</title>
        <authorList>
            <person name="Tisza M.J."/>
            <person name="Buck C.B."/>
        </authorList>
    </citation>
    <scope>NUCLEOTIDE SEQUENCE</scope>
    <source>
        <strain evidence="1">CtqfO1</strain>
    </source>
</reference>
<evidence type="ECO:0000313" key="1">
    <source>
        <dbReference type="EMBL" id="DAF57457.1"/>
    </source>
</evidence>
<proteinExistence type="predicted"/>
<dbReference type="EMBL" id="BK032734">
    <property type="protein sequence ID" value="DAF57457.1"/>
    <property type="molecule type" value="Genomic_DNA"/>
</dbReference>
<sequence length="360" mass="41219">MSTYTLPVEMFEAFTKKAEKYGDNIVINVVSKSLYEGKFPIVTFTVEGDKPLVGGYEVLAVKQIKLNHVTINGGGVDEVPKEYWEHTSHCDHCGKERNRKKFLILKNISTGEIVQIGMACVKDYLNNVETDLNKMMKWMDEVDEVSRYDYQDFIPMLGKNYYDVKNFLTIAHSVIKEKGYISTSDAAEYKKDSTKTECARIYWKEASKYENNKEIVEDMIAWWISKNDEDNAFWNNVTSILKDGYASDKELGYIAFIPSAYAKHLANSISYTDKFANINIGDKVEVSVTLKRKTAFATQYGTSVFYQFADANGICYVWKTTPREALEELDAETEITLKGTVKEFREYNGTKQTVLTRCKV</sequence>
<organism evidence="1">
    <name type="scientific">Myoviridae sp. ctqfO1</name>
    <dbReference type="NCBI Taxonomy" id="2827710"/>
    <lineage>
        <taxon>Viruses</taxon>
        <taxon>Duplodnaviria</taxon>
        <taxon>Heunggongvirae</taxon>
        <taxon>Uroviricota</taxon>
        <taxon>Caudoviricetes</taxon>
    </lineage>
</organism>
<accession>A0A8S5T2H2</accession>